<dbReference type="GO" id="GO:0005524">
    <property type="term" value="F:ATP binding"/>
    <property type="evidence" value="ECO:0007669"/>
    <property type="project" value="UniProtKB-KW"/>
</dbReference>
<dbReference type="EC" id="2.7.4.1" evidence="6 7"/>
<comment type="PTM">
    <text evidence="6 7">An intermediate of this reaction is the autophosphorylated ppk in which a phosphate is covalently linked to a histidine residue through a N-P bond.</text>
</comment>
<dbReference type="Gene3D" id="3.30.1840.10">
    <property type="entry name" value="Polyphosphate kinase middle domain"/>
    <property type="match status" value="1"/>
</dbReference>
<dbReference type="InterPro" id="IPR024953">
    <property type="entry name" value="PP_kinase_middle"/>
</dbReference>
<feature type="active site" description="Phosphohistidine intermediate" evidence="6">
    <location>
        <position position="450"/>
    </location>
</feature>
<keyword evidence="6" id="KW-0460">Magnesium</keyword>
<evidence type="ECO:0000256" key="7">
    <source>
        <dbReference type="RuleBase" id="RU003800"/>
    </source>
</evidence>
<comment type="similarity">
    <text evidence="6 7">Belongs to the polyphosphate kinase 1 (PPK1) family.</text>
</comment>
<comment type="catalytic activity">
    <reaction evidence="6 7">
        <text>[phosphate](n) + ATP = [phosphate](n+1) + ADP</text>
        <dbReference type="Rhea" id="RHEA:19573"/>
        <dbReference type="Rhea" id="RHEA-COMP:9859"/>
        <dbReference type="Rhea" id="RHEA-COMP:14280"/>
        <dbReference type="ChEBI" id="CHEBI:16838"/>
        <dbReference type="ChEBI" id="CHEBI:30616"/>
        <dbReference type="ChEBI" id="CHEBI:456216"/>
        <dbReference type="EC" id="2.7.4.1"/>
    </reaction>
</comment>
<keyword evidence="3 6" id="KW-0547">Nucleotide-binding</keyword>
<keyword evidence="5 6" id="KW-0067">ATP-binding</keyword>
<gene>
    <name evidence="12" type="primary">ppk_2</name>
    <name evidence="6" type="synonym">ppk</name>
    <name evidence="12" type="ORF">NBRC110019_08900</name>
</gene>
<dbReference type="Gene3D" id="3.30.870.10">
    <property type="entry name" value="Endonuclease Chain A"/>
    <property type="match status" value="2"/>
</dbReference>
<keyword evidence="6" id="KW-0479">Metal-binding</keyword>
<feature type="domain" description="Polyphosphate kinase C-terminal" evidence="10">
    <location>
        <begin position="518"/>
        <end position="688"/>
    </location>
</feature>
<feature type="binding site" evidence="6">
    <location>
        <position position="420"/>
    </location>
    <ligand>
        <name>Mg(2+)</name>
        <dbReference type="ChEBI" id="CHEBI:18420"/>
    </ligand>
</feature>
<keyword evidence="13" id="KW-1185">Reference proteome</keyword>
<dbReference type="Gene3D" id="1.20.58.310">
    <property type="entry name" value="Polyphosphate kinase N-terminal domain"/>
    <property type="match status" value="1"/>
</dbReference>
<reference evidence="12" key="1">
    <citation type="submission" date="2022-07" db="EMBL/GenBank/DDBJ databases">
        <title>Taxonomy of Novel Oxalotrophic and Methylotrophic Bacteria.</title>
        <authorList>
            <person name="Sahin N."/>
            <person name="Tani A."/>
        </authorList>
    </citation>
    <scope>NUCLEOTIDE SEQUENCE</scope>
    <source>
        <strain evidence="12">AM327</strain>
    </source>
</reference>
<evidence type="ECO:0000256" key="6">
    <source>
        <dbReference type="HAMAP-Rule" id="MF_00347"/>
    </source>
</evidence>
<dbReference type="GO" id="GO:0009358">
    <property type="term" value="C:polyphosphate kinase complex"/>
    <property type="evidence" value="ECO:0007669"/>
    <property type="project" value="InterPro"/>
</dbReference>
<keyword evidence="1 6" id="KW-0597">Phosphoprotein</keyword>
<dbReference type="PIRSF" id="PIRSF015589">
    <property type="entry name" value="PP_kinase"/>
    <property type="match status" value="1"/>
</dbReference>
<keyword evidence="2 6" id="KW-0808">Transferase</keyword>
<keyword evidence="4 6" id="KW-0418">Kinase</keyword>
<dbReference type="SUPFAM" id="SSF140356">
    <property type="entry name" value="PPK N-terminal domain-like"/>
    <property type="match status" value="1"/>
</dbReference>
<dbReference type="GO" id="GO:0008976">
    <property type="term" value="F:polyphosphate kinase activity"/>
    <property type="evidence" value="ECO:0007669"/>
    <property type="project" value="UniProtKB-UniRule"/>
</dbReference>
<dbReference type="PANTHER" id="PTHR30218">
    <property type="entry name" value="POLYPHOSPHATE KINASE"/>
    <property type="match status" value="1"/>
</dbReference>
<evidence type="ECO:0000259" key="9">
    <source>
        <dbReference type="Pfam" id="PF13089"/>
    </source>
</evidence>
<dbReference type="HAMAP" id="MF_00347">
    <property type="entry name" value="Polyphosphate_kinase"/>
    <property type="match status" value="1"/>
</dbReference>
<evidence type="ECO:0000313" key="12">
    <source>
        <dbReference type="EMBL" id="GLB51851.1"/>
    </source>
</evidence>
<evidence type="ECO:0000313" key="13">
    <source>
        <dbReference type="Proteomes" id="UP001143545"/>
    </source>
</evidence>
<dbReference type="GO" id="GO:0006799">
    <property type="term" value="P:polyphosphate biosynthetic process"/>
    <property type="evidence" value="ECO:0007669"/>
    <property type="project" value="UniProtKB-UniRule"/>
</dbReference>
<dbReference type="InterPro" id="IPR041108">
    <property type="entry name" value="PP_kinase_C_1"/>
</dbReference>
<dbReference type="GO" id="GO:0046872">
    <property type="term" value="F:metal ion binding"/>
    <property type="evidence" value="ECO:0007669"/>
    <property type="project" value="UniProtKB-KW"/>
</dbReference>
<evidence type="ECO:0000259" key="10">
    <source>
        <dbReference type="Pfam" id="PF13090"/>
    </source>
</evidence>
<sequence>MDTVKKQYVNRELSWLQFNARVLQEAADPTVPLLDRLRFIGIFSNNLDEFFKVRYATVKRIAHSSETGENVLGGRAAKDLLEDITEIVIKQQSESLDILSEIEKQLREEHIYIIDETGVLEAHKAFIKDYYLTKVAPALVTIILNELNEFPVLKDSVAYLAVRMISKKEAQASGIKRFMKSVAVINESRYALIEVPRTIDRFIVLPKIGDVNYIIMLDDLIRYSLNSIFGIFEYDEISAHMIKITRDAELDIDNDLSKSFIEKIHSSVKGRSSSEPVRFVYDEKIEKETLNYLMKKMGIDDMDSVIPGGKYHFRKDYMGFPSLGRTDLQYNSYPPLPIKGLDMEGRLLPVIAKKDYLQYTPYHTFSYIIRFLREAALDPQVKTIKITIYRLAKLSQVASSLINAVKNGKKVTVQIELQARFDEEANIKYAELLQSEGVDLKFGVPGLKVHSKICVIERLEEGNVKYYGFISTGNFNESTAKIYTDYTIFTSHQPILKEVNKVFEFFETNYRIHKYKHLIVSPHYTKSSFSRLIKNEIKNAEAGKPAFIKLKMNSLTSYKMVDRLYEASKAGVKIQMIVRGVCCLVPGIEGLSENIQVISIVDKFLEHPRLYIFGNGGDPVYYISSADWMTRNIENRVEVSCPVYDEDIKKELMDTFEICWNDNVKARRINEQQNNKYRTNDKAKVRSQFATYEYYLKKSKVLK</sequence>
<organism evidence="12 13">
    <name type="scientific">Neptunitalea chrysea</name>
    <dbReference type="NCBI Taxonomy" id="1647581"/>
    <lineage>
        <taxon>Bacteria</taxon>
        <taxon>Pseudomonadati</taxon>
        <taxon>Bacteroidota</taxon>
        <taxon>Flavobacteriia</taxon>
        <taxon>Flavobacteriales</taxon>
        <taxon>Flavobacteriaceae</taxon>
        <taxon>Neptunitalea</taxon>
    </lineage>
</organism>
<dbReference type="InterPro" id="IPR025200">
    <property type="entry name" value="PPK_C_dom2"/>
</dbReference>
<dbReference type="Pfam" id="PF13089">
    <property type="entry name" value="PP_kinase_N"/>
    <property type="match status" value="1"/>
</dbReference>
<dbReference type="RefSeq" id="WP_281752819.1">
    <property type="nucleotide sequence ID" value="NZ_BRVP01000005.1"/>
</dbReference>
<dbReference type="Proteomes" id="UP001143545">
    <property type="component" value="Unassembled WGS sequence"/>
</dbReference>
<feature type="binding site" evidence="6">
    <location>
        <position position="579"/>
    </location>
    <ligand>
        <name>ATP</name>
        <dbReference type="ChEBI" id="CHEBI:30616"/>
    </ligand>
</feature>
<evidence type="ECO:0000256" key="5">
    <source>
        <dbReference type="ARBA" id="ARBA00022840"/>
    </source>
</evidence>
<evidence type="ECO:0000256" key="4">
    <source>
        <dbReference type="ARBA" id="ARBA00022777"/>
    </source>
</evidence>
<proteinExistence type="inferred from homology"/>
<comment type="function">
    <text evidence="6 7">Catalyzes the reversible transfer of the terminal phosphate of ATP to form a long-chain polyphosphate (polyP).</text>
</comment>
<dbReference type="SUPFAM" id="SSF56024">
    <property type="entry name" value="Phospholipase D/nuclease"/>
    <property type="match status" value="2"/>
</dbReference>
<dbReference type="AlphaFoldDB" id="A0A9W6B3K8"/>
<feature type="binding site" evidence="6">
    <location>
        <position position="607"/>
    </location>
    <ligand>
        <name>ATP</name>
        <dbReference type="ChEBI" id="CHEBI:30616"/>
    </ligand>
</feature>
<comment type="caution">
    <text evidence="12">The sequence shown here is derived from an EMBL/GenBank/DDBJ whole genome shotgun (WGS) entry which is preliminary data.</text>
</comment>
<evidence type="ECO:0000256" key="3">
    <source>
        <dbReference type="ARBA" id="ARBA00022741"/>
    </source>
</evidence>
<dbReference type="SUPFAM" id="SSF143724">
    <property type="entry name" value="PHP14-like"/>
    <property type="match status" value="1"/>
</dbReference>
<dbReference type="PANTHER" id="PTHR30218:SF0">
    <property type="entry name" value="POLYPHOSPHATE KINASE"/>
    <property type="match status" value="1"/>
</dbReference>
<dbReference type="EMBL" id="BRVP01000005">
    <property type="protein sequence ID" value="GLB51851.1"/>
    <property type="molecule type" value="Genomic_DNA"/>
</dbReference>
<evidence type="ECO:0000256" key="1">
    <source>
        <dbReference type="ARBA" id="ARBA00022553"/>
    </source>
</evidence>
<feature type="binding site" evidence="6">
    <location>
        <position position="483"/>
    </location>
    <ligand>
        <name>ATP</name>
        <dbReference type="ChEBI" id="CHEBI:30616"/>
    </ligand>
</feature>
<evidence type="ECO:0000259" key="8">
    <source>
        <dbReference type="Pfam" id="PF02503"/>
    </source>
</evidence>
<dbReference type="InterPro" id="IPR003414">
    <property type="entry name" value="PP_kinase"/>
</dbReference>
<feature type="domain" description="Polyphosphate kinase middle" evidence="8">
    <location>
        <begin position="123"/>
        <end position="320"/>
    </location>
</feature>
<name>A0A9W6B3K8_9FLAO</name>
<dbReference type="Pfam" id="PF02503">
    <property type="entry name" value="PP_kinase"/>
    <property type="match status" value="1"/>
</dbReference>
<evidence type="ECO:0000259" key="11">
    <source>
        <dbReference type="Pfam" id="PF17941"/>
    </source>
</evidence>
<protein>
    <recommendedName>
        <fullName evidence="6 7">Polyphosphate kinase</fullName>
        <ecNumber evidence="6 7">2.7.4.1</ecNumber>
    </recommendedName>
    <alternativeName>
        <fullName evidence="6">ATP-polyphosphate phosphotransferase</fullName>
    </alternativeName>
    <alternativeName>
        <fullName evidence="6">Polyphosphoric acid kinase</fullName>
    </alternativeName>
</protein>
<dbReference type="InterPro" id="IPR036830">
    <property type="entry name" value="PP_kinase_middle_dom_sf"/>
</dbReference>
<dbReference type="NCBIfam" id="NF003917">
    <property type="entry name" value="PRK05443.1-1"/>
    <property type="match status" value="1"/>
</dbReference>
<feature type="domain" description="Polyphosphate kinase N-terminal" evidence="9">
    <location>
        <begin position="8"/>
        <end position="113"/>
    </location>
</feature>
<dbReference type="CDD" id="cd09164">
    <property type="entry name" value="PLDc_EcPPK1_C1_like"/>
    <property type="match status" value="1"/>
</dbReference>
<feature type="binding site" evidence="6">
    <location>
        <position position="46"/>
    </location>
    <ligand>
        <name>ATP</name>
        <dbReference type="ChEBI" id="CHEBI:30616"/>
    </ligand>
</feature>
<feature type="binding site" evidence="6">
    <location>
        <position position="390"/>
    </location>
    <ligand>
        <name>Mg(2+)</name>
        <dbReference type="ChEBI" id="CHEBI:18420"/>
    </ligand>
</feature>
<evidence type="ECO:0000256" key="2">
    <source>
        <dbReference type="ARBA" id="ARBA00022679"/>
    </source>
</evidence>
<feature type="domain" description="Polyphosphate kinase C-terminal" evidence="11">
    <location>
        <begin position="348"/>
        <end position="510"/>
    </location>
</feature>
<dbReference type="Pfam" id="PF17941">
    <property type="entry name" value="PP_kinase_C_1"/>
    <property type="match status" value="1"/>
</dbReference>
<dbReference type="NCBIfam" id="TIGR03705">
    <property type="entry name" value="poly_P_kin"/>
    <property type="match status" value="1"/>
</dbReference>
<comment type="cofactor">
    <cofactor evidence="6">
        <name>Mg(2+)</name>
        <dbReference type="ChEBI" id="CHEBI:18420"/>
    </cofactor>
</comment>
<dbReference type="InterPro" id="IPR036832">
    <property type="entry name" value="PPK_N_dom_sf"/>
</dbReference>
<dbReference type="CDD" id="cd09167">
    <property type="entry name" value="PLDc_EcPPK1_C2_like"/>
    <property type="match status" value="1"/>
</dbReference>
<accession>A0A9W6B3K8</accession>
<dbReference type="InterPro" id="IPR025198">
    <property type="entry name" value="PPK_N_dom"/>
</dbReference>
<dbReference type="Pfam" id="PF13090">
    <property type="entry name" value="PP_kinase_C"/>
    <property type="match status" value="1"/>
</dbReference>